<dbReference type="AlphaFoldDB" id="A0A426SR35"/>
<keyword evidence="2" id="KW-0378">Hydrolase</keyword>
<evidence type="ECO:0000313" key="2">
    <source>
        <dbReference type="EMBL" id="RRR20520.1"/>
    </source>
</evidence>
<name>A0A426SR35_9MICO</name>
<feature type="compositionally biased region" description="Pro residues" evidence="1">
    <location>
        <begin position="557"/>
        <end position="569"/>
    </location>
</feature>
<organism evidence="2 3">
    <name type="scientific">Brachybacterium paraconglomeratum</name>
    <dbReference type="NCBI Taxonomy" id="173362"/>
    <lineage>
        <taxon>Bacteria</taxon>
        <taxon>Bacillati</taxon>
        <taxon>Actinomycetota</taxon>
        <taxon>Actinomycetes</taxon>
        <taxon>Micrococcales</taxon>
        <taxon>Dermabacteraceae</taxon>
        <taxon>Brachybacterium</taxon>
    </lineage>
</organism>
<dbReference type="EMBL" id="QOCI01000001">
    <property type="protein sequence ID" value="RRR20520.1"/>
    <property type="molecule type" value="Genomic_DNA"/>
</dbReference>
<keyword evidence="3" id="KW-1185">Reference proteome</keyword>
<gene>
    <name evidence="2" type="ORF">DS079_03795</name>
</gene>
<evidence type="ECO:0000256" key="1">
    <source>
        <dbReference type="SAM" id="MobiDB-lite"/>
    </source>
</evidence>
<proteinExistence type="predicted"/>
<feature type="region of interest" description="Disordered" evidence="1">
    <location>
        <begin position="1"/>
        <end position="53"/>
    </location>
</feature>
<accession>A0A426SR35</accession>
<feature type="compositionally biased region" description="Low complexity" evidence="1">
    <location>
        <begin position="19"/>
        <end position="38"/>
    </location>
</feature>
<feature type="compositionally biased region" description="Basic and acidic residues" evidence="1">
    <location>
        <begin position="513"/>
        <end position="544"/>
    </location>
</feature>
<dbReference type="GeneID" id="78120153"/>
<feature type="region of interest" description="Disordered" evidence="1">
    <location>
        <begin position="513"/>
        <end position="569"/>
    </location>
</feature>
<keyword evidence="2" id="KW-0540">Nuclease</keyword>
<dbReference type="Proteomes" id="UP000274327">
    <property type="component" value="Unassembled WGS sequence"/>
</dbReference>
<dbReference type="InterPro" id="IPR003615">
    <property type="entry name" value="HNH_nuc"/>
</dbReference>
<dbReference type="GO" id="GO:0004519">
    <property type="term" value="F:endonuclease activity"/>
    <property type="evidence" value="ECO:0007669"/>
    <property type="project" value="UniProtKB-KW"/>
</dbReference>
<dbReference type="RefSeq" id="WP_126984945.1">
    <property type="nucleotide sequence ID" value="NZ_JALXWX010000001.1"/>
</dbReference>
<evidence type="ECO:0000313" key="3">
    <source>
        <dbReference type="Proteomes" id="UP000274327"/>
    </source>
</evidence>
<reference evidence="2 3" key="1">
    <citation type="submission" date="2018-07" db="EMBL/GenBank/DDBJ databases">
        <title>Brachybacteriurn paraconglorneratum KCTC 9916.</title>
        <authorList>
            <person name="Li Y."/>
        </authorList>
    </citation>
    <scope>NUCLEOTIDE SEQUENCE [LARGE SCALE GENOMIC DNA]</scope>
    <source>
        <strain evidence="2 3">KCTC 9916</strain>
    </source>
</reference>
<dbReference type="CDD" id="cd00085">
    <property type="entry name" value="HNHc"/>
    <property type="match status" value="1"/>
</dbReference>
<sequence>MGEFDQPGDCAAQLSEHGAAPSAQRAAAASSVGPASISTSAPTSRSGTLLPPVTVPELPAWRARARRPLTTERILEEVGEGTVESGRVMALHRTALTRARLYAHHLRLLETFFREDPEVQGRPEDADMTALKVAAGLRCTYNQAWSQVLDAHRAVEIMPLTFEYLRRGDLTEAMHQMLLRRVRRLTDEQASQVDAHMATIELPSVSLDTFSRHLRLAVELASAGALPAPPSQSRDVEIVDVDSTTGTASLLVTGPILEIKGLAHRLDVAARDVQRAQRAALSDGTEGPLPFDLDGNLAERGAPLSLRTLRYAILAHTVLDTAPVQETASPYKLLVTVPVMTLLGQDDAPAMLEGTTPIPAELARDLAAGESVWTRILTDAVRGTHLPVLPETYRPSAAMRLQLRLRHPVCAAPGCTRPTATAAEDDHILEYDHEHPERGGPTSLANLHRLCWQHHQMKTAGLIDPTREPVDDSAPARPLTTHWTLGEDLRTTTEEATDLLTPHTVRLLEHAAAEHERRAAEARSLHAEEQARPRAERVAEDRRAALAKAAGRKIIPPGNPPPDLGDPPF</sequence>
<comment type="caution">
    <text evidence="2">The sequence shown here is derived from an EMBL/GenBank/DDBJ whole genome shotgun (WGS) entry which is preliminary data.</text>
</comment>
<protein>
    <submittedName>
        <fullName evidence="2">HNH endonuclease</fullName>
    </submittedName>
</protein>
<keyword evidence="2" id="KW-0255">Endonuclease</keyword>